<dbReference type="GeneID" id="95622259"/>
<dbReference type="OrthoDB" id="4239719at2"/>
<reference evidence="1 2" key="1">
    <citation type="submission" date="2018-11" db="EMBL/GenBank/DDBJ databases">
        <title>Whole genome sequence of Streptomyces chrestomyceticus NBRC 13444(T).</title>
        <authorList>
            <person name="Komaki H."/>
            <person name="Tamura T."/>
        </authorList>
    </citation>
    <scope>NUCLEOTIDE SEQUENCE [LARGE SCALE GENOMIC DNA]</scope>
    <source>
        <strain evidence="1 2">NBRC 13444</strain>
    </source>
</reference>
<dbReference type="Proteomes" id="UP000287830">
    <property type="component" value="Unassembled WGS sequence"/>
</dbReference>
<sequence>MRDRDREAVWWELDNGNGVAAVSMGWLREQYNGEWGRLSIGRAAEISKWLTDDGIAHLPSPMPSREAEEVLLYKRESPIGLLIRAARMEPPFAENPVAAAYFLSAVHSNSSTGAPDSGVGPRCVVRRGW</sequence>
<protein>
    <submittedName>
        <fullName evidence="1">Uncharacterized protein</fullName>
    </submittedName>
</protein>
<dbReference type="RefSeq" id="WP_125045480.1">
    <property type="nucleotide sequence ID" value="NZ_BHZC01000001.1"/>
</dbReference>
<gene>
    <name evidence="1" type="ORF">OEIGOIKO_03341</name>
</gene>
<dbReference type="AlphaFoldDB" id="A0A7U9KUH7"/>
<name>A0A7U9KUH7_9ACTN</name>
<evidence type="ECO:0000313" key="2">
    <source>
        <dbReference type="Proteomes" id="UP000287830"/>
    </source>
</evidence>
<proteinExistence type="predicted"/>
<accession>A0A7U9KUH7</accession>
<organism evidence="1 2">
    <name type="scientific">Streptomyces chrestomyceticus JCM 4735</name>
    <dbReference type="NCBI Taxonomy" id="1306181"/>
    <lineage>
        <taxon>Bacteria</taxon>
        <taxon>Bacillati</taxon>
        <taxon>Actinomycetota</taxon>
        <taxon>Actinomycetes</taxon>
        <taxon>Kitasatosporales</taxon>
        <taxon>Streptomycetaceae</taxon>
        <taxon>Streptomyces</taxon>
    </lineage>
</organism>
<evidence type="ECO:0000313" key="1">
    <source>
        <dbReference type="EMBL" id="GCD35595.1"/>
    </source>
</evidence>
<comment type="caution">
    <text evidence="1">The sequence shown here is derived from an EMBL/GenBank/DDBJ whole genome shotgun (WGS) entry which is preliminary data.</text>
</comment>
<dbReference type="EMBL" id="BHZC01000001">
    <property type="protein sequence ID" value="GCD35595.1"/>
    <property type="molecule type" value="Genomic_DNA"/>
</dbReference>